<dbReference type="PANTHER" id="PTHR43687:SF1">
    <property type="entry name" value="FERREDOXIN III"/>
    <property type="match status" value="1"/>
</dbReference>
<dbReference type="RefSeq" id="WP_073471841.1">
    <property type="nucleotide sequence ID" value="NZ_FQZU01000001.1"/>
</dbReference>
<dbReference type="OrthoDB" id="5488678at2"/>
<dbReference type="STRING" id="1121393.SAMN02745216_00099"/>
<gene>
    <name evidence="6" type="ORF">SAMN02745216_00099</name>
</gene>
<dbReference type="InterPro" id="IPR017900">
    <property type="entry name" value="4Fe4S_Fe_S_CS"/>
</dbReference>
<name>A0A1M6BXQ8_9BACT</name>
<feature type="domain" description="4Fe-4S ferredoxin-type" evidence="5">
    <location>
        <begin position="307"/>
        <end position="336"/>
    </location>
</feature>
<keyword evidence="4" id="KW-0411">Iron-sulfur</keyword>
<dbReference type="InterPro" id="IPR017896">
    <property type="entry name" value="4Fe4S_Fe-S-bd"/>
</dbReference>
<dbReference type="Pfam" id="PF14697">
    <property type="entry name" value="Fer4_21"/>
    <property type="match status" value="1"/>
</dbReference>
<dbReference type="PROSITE" id="PS51379">
    <property type="entry name" value="4FE4S_FER_2"/>
    <property type="match status" value="2"/>
</dbReference>
<sequence>MDLNEKYMPVVETIQKAGGTPPPTTPTLVELIKEVIKEDEIDFILAFNEQKSQTMEQLKASTGLSEDEINAKVEVLAKRGVIFNQPNSKGIMVFRLLPLFNVGIFEYMFMKKLEITPETQRIAALFTKMFDEHRGLVKEHYEDVVKMVKNIPPIDRTVPYTTNQDSGQSISIEINQSLGDVEETHMPFQDVKDIVAKFDDIAVGHCFCRHHKDVVGDPCKQTDSRENCFTFGKSARYTSAQGFSRMVTKEEALAILTKAEDDGLIHKAYHPGFNSSRDETSICSCCSCCCGNAHGMTIAGTANEAWFMAVVDAEKCVSCGTCAEKCGTQAMTQSEDGSPSLNKDLCIGCGVCAHFCPENAISLVQNRRIVYTTPPRPE</sequence>
<dbReference type="GO" id="GO:0051539">
    <property type="term" value="F:4 iron, 4 sulfur cluster binding"/>
    <property type="evidence" value="ECO:0007669"/>
    <property type="project" value="UniProtKB-KW"/>
</dbReference>
<protein>
    <submittedName>
        <fullName evidence="6">4Fe-4S dicluster domain-containing protein</fullName>
    </submittedName>
</protein>
<keyword evidence="3" id="KW-0408">Iron</keyword>
<dbReference type="EMBL" id="FQZU01000001">
    <property type="protein sequence ID" value="SHI53575.1"/>
    <property type="molecule type" value="Genomic_DNA"/>
</dbReference>
<proteinExistence type="predicted"/>
<feature type="domain" description="4Fe-4S ferredoxin-type" evidence="5">
    <location>
        <begin position="337"/>
        <end position="366"/>
    </location>
</feature>
<organism evidence="6 7">
    <name type="scientific">Desulfatibacillum alkenivorans DSM 16219</name>
    <dbReference type="NCBI Taxonomy" id="1121393"/>
    <lineage>
        <taxon>Bacteria</taxon>
        <taxon>Pseudomonadati</taxon>
        <taxon>Thermodesulfobacteriota</taxon>
        <taxon>Desulfobacteria</taxon>
        <taxon>Desulfobacterales</taxon>
        <taxon>Desulfatibacillaceae</taxon>
        <taxon>Desulfatibacillum</taxon>
    </lineage>
</organism>
<accession>A0A1M6BXQ8</accession>
<evidence type="ECO:0000259" key="5">
    <source>
        <dbReference type="PROSITE" id="PS51379"/>
    </source>
</evidence>
<keyword evidence="7" id="KW-1185">Reference proteome</keyword>
<dbReference type="Gene3D" id="3.30.70.20">
    <property type="match status" value="1"/>
</dbReference>
<dbReference type="SUPFAM" id="SSF54862">
    <property type="entry name" value="4Fe-4S ferredoxins"/>
    <property type="match status" value="1"/>
</dbReference>
<dbReference type="GO" id="GO:0046872">
    <property type="term" value="F:metal ion binding"/>
    <property type="evidence" value="ECO:0007669"/>
    <property type="project" value="UniProtKB-KW"/>
</dbReference>
<dbReference type="Proteomes" id="UP000183994">
    <property type="component" value="Unassembled WGS sequence"/>
</dbReference>
<evidence type="ECO:0000256" key="2">
    <source>
        <dbReference type="ARBA" id="ARBA00022723"/>
    </source>
</evidence>
<dbReference type="PANTHER" id="PTHR43687">
    <property type="entry name" value="ADENYLYLSULFATE REDUCTASE, BETA SUBUNIT"/>
    <property type="match status" value="1"/>
</dbReference>
<evidence type="ECO:0000313" key="7">
    <source>
        <dbReference type="Proteomes" id="UP000183994"/>
    </source>
</evidence>
<evidence type="ECO:0000313" key="6">
    <source>
        <dbReference type="EMBL" id="SHI53575.1"/>
    </source>
</evidence>
<evidence type="ECO:0000256" key="1">
    <source>
        <dbReference type="ARBA" id="ARBA00022485"/>
    </source>
</evidence>
<evidence type="ECO:0000256" key="4">
    <source>
        <dbReference type="ARBA" id="ARBA00023014"/>
    </source>
</evidence>
<reference evidence="7" key="1">
    <citation type="submission" date="2016-11" db="EMBL/GenBank/DDBJ databases">
        <authorList>
            <person name="Varghese N."/>
            <person name="Submissions S."/>
        </authorList>
    </citation>
    <scope>NUCLEOTIDE SEQUENCE [LARGE SCALE GENOMIC DNA]</scope>
    <source>
        <strain evidence="7">DSM 16219</strain>
    </source>
</reference>
<dbReference type="PROSITE" id="PS00198">
    <property type="entry name" value="4FE4S_FER_1"/>
    <property type="match status" value="1"/>
</dbReference>
<dbReference type="AlphaFoldDB" id="A0A1M6BXQ8"/>
<keyword evidence="1" id="KW-0004">4Fe-4S</keyword>
<keyword evidence="2" id="KW-0479">Metal-binding</keyword>
<evidence type="ECO:0000256" key="3">
    <source>
        <dbReference type="ARBA" id="ARBA00023004"/>
    </source>
</evidence>
<dbReference type="InterPro" id="IPR050572">
    <property type="entry name" value="Fe-S_Ferredoxin"/>
</dbReference>